<name>A0A1N7D0H5_9EURY</name>
<dbReference type="Proteomes" id="UP000186914">
    <property type="component" value="Unassembled WGS sequence"/>
</dbReference>
<evidence type="ECO:0000313" key="1">
    <source>
        <dbReference type="EMBL" id="SIR69224.1"/>
    </source>
</evidence>
<dbReference type="AlphaFoldDB" id="A0A1N7D0H5"/>
<protein>
    <submittedName>
        <fullName evidence="1">Uncharacterized protein</fullName>
    </submittedName>
</protein>
<accession>A0A1N7D0H5</accession>
<proteinExistence type="predicted"/>
<evidence type="ECO:0000313" key="2">
    <source>
        <dbReference type="Proteomes" id="UP000186914"/>
    </source>
</evidence>
<dbReference type="EMBL" id="FTNO01000003">
    <property type="protein sequence ID" value="SIR69224.1"/>
    <property type="molecule type" value="Genomic_DNA"/>
</dbReference>
<keyword evidence="2" id="KW-1185">Reference proteome</keyword>
<organism evidence="1 2">
    <name type="scientific">Haladaptatus litoreus</name>
    <dbReference type="NCBI Taxonomy" id="553468"/>
    <lineage>
        <taxon>Archaea</taxon>
        <taxon>Methanobacteriati</taxon>
        <taxon>Methanobacteriota</taxon>
        <taxon>Stenosarchaea group</taxon>
        <taxon>Halobacteria</taxon>
        <taxon>Halobacteriales</taxon>
        <taxon>Haladaptataceae</taxon>
        <taxon>Haladaptatus</taxon>
    </lineage>
</organism>
<gene>
    <name evidence="1" type="ORF">SAMN05421858_3377</name>
</gene>
<reference evidence="2" key="1">
    <citation type="submission" date="2017-01" db="EMBL/GenBank/DDBJ databases">
        <authorList>
            <person name="Varghese N."/>
            <person name="Submissions S."/>
        </authorList>
    </citation>
    <scope>NUCLEOTIDE SEQUENCE [LARGE SCALE GENOMIC DNA]</scope>
    <source>
        <strain evidence="2">CGMCC 1.7737</strain>
    </source>
</reference>
<sequence>MESLVRVFLLTELHGGVYENRLSNISISIRYFAIKLISRAVGSE</sequence>